<gene>
    <name evidence="1" type="ORF">IU459_36390</name>
</gene>
<evidence type="ECO:0000313" key="2">
    <source>
        <dbReference type="Proteomes" id="UP000702209"/>
    </source>
</evidence>
<evidence type="ECO:0008006" key="3">
    <source>
        <dbReference type="Google" id="ProtNLM"/>
    </source>
</evidence>
<keyword evidence="2" id="KW-1185">Reference proteome</keyword>
<evidence type="ECO:0000313" key="1">
    <source>
        <dbReference type="EMBL" id="MBF6302954.1"/>
    </source>
</evidence>
<dbReference type="RefSeq" id="WP_228839013.1">
    <property type="nucleotide sequence ID" value="NZ_JADLQX010000086.1"/>
</dbReference>
<name>A0ABS0D710_9NOCA</name>
<protein>
    <recommendedName>
        <fullName evidence="3">Integrase</fullName>
    </recommendedName>
</protein>
<comment type="caution">
    <text evidence="1">The sequence shown here is derived from an EMBL/GenBank/DDBJ whole genome shotgun (WGS) entry which is preliminary data.</text>
</comment>
<organism evidence="1 2">
    <name type="scientific">Nocardia amamiensis</name>
    <dbReference type="NCBI Taxonomy" id="404578"/>
    <lineage>
        <taxon>Bacteria</taxon>
        <taxon>Bacillati</taxon>
        <taxon>Actinomycetota</taxon>
        <taxon>Actinomycetes</taxon>
        <taxon>Mycobacteriales</taxon>
        <taxon>Nocardiaceae</taxon>
        <taxon>Nocardia</taxon>
    </lineage>
</organism>
<proteinExistence type="predicted"/>
<sequence>MNNPLSGLTWLYPRKGKDRTPADLLRELGRGQIELTHEAFHALEPWRAAAHLRELLMACGVLPVVDKQICGFVRWLPGHLATITDPDHTQIIRRYATWHLLPRLRAKAERKPLTPPARRHTHDQVKQATLFLEWLAGQGVTLAASSQSDIDAWHARTAPTAEAACELFCCGA</sequence>
<reference evidence="1 2" key="1">
    <citation type="submission" date="2020-10" db="EMBL/GenBank/DDBJ databases">
        <title>Identification of Nocardia species via Next-generation sequencing and recognition of intraspecies genetic diversity.</title>
        <authorList>
            <person name="Li P."/>
            <person name="Li P."/>
            <person name="Lu B."/>
        </authorList>
    </citation>
    <scope>NUCLEOTIDE SEQUENCE [LARGE SCALE GENOMIC DNA]</scope>
    <source>
        <strain evidence="1 2">BJ06-0157</strain>
    </source>
</reference>
<dbReference type="EMBL" id="JADLQX010000086">
    <property type="protein sequence ID" value="MBF6302954.1"/>
    <property type="molecule type" value="Genomic_DNA"/>
</dbReference>
<dbReference type="Proteomes" id="UP000702209">
    <property type="component" value="Unassembled WGS sequence"/>
</dbReference>
<accession>A0ABS0D710</accession>